<gene>
    <name evidence="1" type="primary">bas1</name>
    <name evidence="1" type="ORF">DAT39_001690</name>
</gene>
<dbReference type="EMBL" id="QNUK01000012">
    <property type="protein sequence ID" value="KAF5908606.1"/>
    <property type="molecule type" value="Genomic_DNA"/>
</dbReference>
<evidence type="ECO:0000313" key="2">
    <source>
        <dbReference type="Proteomes" id="UP000727407"/>
    </source>
</evidence>
<protein>
    <submittedName>
        <fullName evidence="1">Mitogen-activated protein kinase-binding protein 1</fullName>
    </submittedName>
</protein>
<sequence>MPKREQNFIHNLSLKNSVCTLSEASVQFDSKTGNPDQVCPLYLKREHNTAEIESKTIERNSERWRGVFFFSS</sequence>
<organism evidence="1 2">
    <name type="scientific">Clarias magur</name>
    <name type="common">Asian catfish</name>
    <name type="synonym">Macropteronotus magur</name>
    <dbReference type="NCBI Taxonomy" id="1594786"/>
    <lineage>
        <taxon>Eukaryota</taxon>
        <taxon>Metazoa</taxon>
        <taxon>Chordata</taxon>
        <taxon>Craniata</taxon>
        <taxon>Vertebrata</taxon>
        <taxon>Euteleostomi</taxon>
        <taxon>Actinopterygii</taxon>
        <taxon>Neopterygii</taxon>
        <taxon>Teleostei</taxon>
        <taxon>Ostariophysi</taxon>
        <taxon>Siluriformes</taxon>
        <taxon>Clariidae</taxon>
        <taxon>Clarias</taxon>
    </lineage>
</organism>
<dbReference type="AlphaFoldDB" id="A0A8J4U1X5"/>
<keyword evidence="1" id="KW-0418">Kinase</keyword>
<comment type="caution">
    <text evidence="1">The sequence shown here is derived from an EMBL/GenBank/DDBJ whole genome shotgun (WGS) entry which is preliminary data.</text>
</comment>
<evidence type="ECO:0000313" key="1">
    <source>
        <dbReference type="EMBL" id="KAF5908606.1"/>
    </source>
</evidence>
<dbReference type="GO" id="GO:0016301">
    <property type="term" value="F:kinase activity"/>
    <property type="evidence" value="ECO:0007669"/>
    <property type="project" value="UniProtKB-KW"/>
</dbReference>
<accession>A0A8J4U1X5</accession>
<keyword evidence="1" id="KW-0808">Transferase</keyword>
<name>A0A8J4U1X5_CLAMG</name>
<proteinExistence type="predicted"/>
<keyword evidence="2" id="KW-1185">Reference proteome</keyword>
<reference evidence="1" key="1">
    <citation type="submission" date="2020-07" db="EMBL/GenBank/DDBJ databases">
        <title>Clarias magur genome sequencing, assembly and annotation.</title>
        <authorList>
            <person name="Kushwaha B."/>
            <person name="Kumar R."/>
            <person name="Das P."/>
            <person name="Joshi C.G."/>
            <person name="Kumar D."/>
            <person name="Nagpure N.S."/>
            <person name="Pandey M."/>
            <person name="Agarwal S."/>
            <person name="Srivastava S."/>
            <person name="Singh M."/>
            <person name="Sahoo L."/>
            <person name="Jayasankar P."/>
            <person name="Meher P.K."/>
            <person name="Koringa P.G."/>
            <person name="Iquebal M.A."/>
            <person name="Das S.P."/>
            <person name="Bit A."/>
            <person name="Patnaik S."/>
            <person name="Patel N."/>
            <person name="Shah T.M."/>
            <person name="Hinsu A."/>
            <person name="Jena J.K."/>
        </authorList>
    </citation>
    <scope>NUCLEOTIDE SEQUENCE</scope>
    <source>
        <strain evidence="1">CIFAMagur01</strain>
        <tissue evidence="1">Testis</tissue>
    </source>
</reference>
<dbReference type="Proteomes" id="UP000727407">
    <property type="component" value="Unassembled WGS sequence"/>
</dbReference>